<organism evidence="1 2">
    <name type="scientific">Anaerocolumna jejuensis DSM 15929</name>
    <dbReference type="NCBI Taxonomy" id="1121322"/>
    <lineage>
        <taxon>Bacteria</taxon>
        <taxon>Bacillati</taxon>
        <taxon>Bacillota</taxon>
        <taxon>Clostridia</taxon>
        <taxon>Lachnospirales</taxon>
        <taxon>Lachnospiraceae</taxon>
        <taxon>Anaerocolumna</taxon>
    </lineage>
</organism>
<dbReference type="STRING" id="1121322.SAMN02745136_05750"/>
<name>A0A1M7DPL7_9FIRM</name>
<keyword evidence="2" id="KW-1185">Reference proteome</keyword>
<dbReference type="Gene3D" id="2.180.10.10">
    <property type="entry name" value="RHS repeat-associated core"/>
    <property type="match status" value="1"/>
</dbReference>
<dbReference type="NCBIfam" id="TIGR03696">
    <property type="entry name" value="Rhs_assc_core"/>
    <property type="match status" value="1"/>
</dbReference>
<accession>A0A1M7DPL7</accession>
<gene>
    <name evidence="1" type="ORF">SAMN02745136_05750</name>
</gene>
<protein>
    <submittedName>
        <fullName evidence="1">RHS repeat-associated core domain-containing protein</fullName>
    </submittedName>
</protein>
<dbReference type="AlphaFoldDB" id="A0A1M7DPL7"/>
<evidence type="ECO:0000313" key="1">
    <source>
        <dbReference type="EMBL" id="SHL81454.1"/>
    </source>
</evidence>
<dbReference type="InterPro" id="IPR022385">
    <property type="entry name" value="Rhs_assc_core"/>
</dbReference>
<reference evidence="1 2" key="1">
    <citation type="submission" date="2016-11" db="EMBL/GenBank/DDBJ databases">
        <authorList>
            <person name="Jaros S."/>
            <person name="Januszkiewicz K."/>
            <person name="Wedrychowicz H."/>
        </authorList>
    </citation>
    <scope>NUCLEOTIDE SEQUENCE [LARGE SCALE GENOMIC DNA]</scope>
    <source>
        <strain evidence="1 2">DSM 15929</strain>
    </source>
</reference>
<evidence type="ECO:0000313" key="2">
    <source>
        <dbReference type="Proteomes" id="UP000184386"/>
    </source>
</evidence>
<sequence>MEKVKNQSLYAEESCEQKTHQYKNVIRFLWSGNTLLHEWEVGEEGKRKLRERAGEKADYLLKIEDKADQKARAEAEKGSEPPNGLITWVFQGDFIPRAKLTEEDTYSIISDYLGTPVEAYDEEGKKVWERELDIYGRVKDGLKDKYGRSTVFVGEDGFIPFRYQGQYHDLSSGLYYNHFRYYDPEIGQYTQQDPIGLYGNNPTSYGYVHNPNSWIDPFGLHEILKDIDIVVRGGQCSSASFINGSGVVQDALGKLSGISTQASSGAGLAELAQVYQHNQVGVATVGAIEKAGGTITLDGKLNSTNGTMMANHATVDGLTAQQAEDLFTPTQKNPVPKELRGC</sequence>
<dbReference type="PANTHER" id="PTHR32305">
    <property type="match status" value="1"/>
</dbReference>
<proteinExistence type="predicted"/>
<dbReference type="PRINTS" id="PR00394">
    <property type="entry name" value="RHSPROTEIN"/>
</dbReference>
<dbReference type="Proteomes" id="UP000184386">
    <property type="component" value="Unassembled WGS sequence"/>
</dbReference>
<dbReference type="EMBL" id="FRAC01000060">
    <property type="protein sequence ID" value="SHL81454.1"/>
    <property type="molecule type" value="Genomic_DNA"/>
</dbReference>
<dbReference type="InterPro" id="IPR050708">
    <property type="entry name" value="T6SS_VgrG/RHS"/>
</dbReference>
<dbReference type="PANTHER" id="PTHR32305:SF15">
    <property type="entry name" value="PROTEIN RHSA-RELATED"/>
    <property type="match status" value="1"/>
</dbReference>